<evidence type="ECO:0008006" key="3">
    <source>
        <dbReference type="Google" id="ProtNLM"/>
    </source>
</evidence>
<dbReference type="RefSeq" id="WP_236888343.1">
    <property type="nucleotide sequence ID" value="NZ_AP024488.1"/>
</dbReference>
<dbReference type="Pfam" id="PF11185">
    <property type="entry name" value="DUF2971"/>
    <property type="match status" value="1"/>
</dbReference>
<evidence type="ECO:0000313" key="1">
    <source>
        <dbReference type="EMBL" id="BCS96916.1"/>
    </source>
</evidence>
<sequence>MAVPEILYKYTTAETAKIILNTGKLRWQSPCQFNDVQELQRMPLFSPTFEEARPLYAERLYELAKSGLNMSIGFYSDWTKLLISELRSLPQDKISLDKTQALVDKYISENGSKLQELLRKNTEQNNDGSLRCFCLTENSNHTLMWAHYADSHKGCLFGLTHIKELSTPFLEAEKVQYSDTPPIIGSGLDFYLYGPSKELNRKTRLAIYHCKSEDWSYEKEWRVIHKNRSDKVKKYTDYKFYKNELESITFGLKTSDKDKKAILKIIESSYPHCKIYQMTTENGSTNRNILKG</sequence>
<organism evidence="1 2">
    <name type="scientific">Desulfoluna limicola</name>
    <dbReference type="NCBI Taxonomy" id="2810562"/>
    <lineage>
        <taxon>Bacteria</taxon>
        <taxon>Pseudomonadati</taxon>
        <taxon>Thermodesulfobacteriota</taxon>
        <taxon>Desulfobacteria</taxon>
        <taxon>Desulfobacterales</taxon>
        <taxon>Desulfolunaceae</taxon>
        <taxon>Desulfoluna</taxon>
    </lineage>
</organism>
<reference evidence="1 2" key="1">
    <citation type="submission" date="2021-02" db="EMBL/GenBank/DDBJ databases">
        <title>Complete genome of Desulfoluna sp. strain ASN36.</title>
        <authorList>
            <person name="Takahashi A."/>
            <person name="Kojima H."/>
            <person name="Fukui M."/>
        </authorList>
    </citation>
    <scope>NUCLEOTIDE SEQUENCE [LARGE SCALE GENOMIC DNA]</scope>
    <source>
        <strain evidence="1 2">ASN36</strain>
    </source>
</reference>
<name>A0ABM7PIL0_9BACT</name>
<protein>
    <recommendedName>
        <fullName evidence="3">DUF2971 domain-containing protein</fullName>
    </recommendedName>
</protein>
<keyword evidence="2" id="KW-1185">Reference proteome</keyword>
<accession>A0ABM7PIL0</accession>
<proteinExistence type="predicted"/>
<gene>
    <name evidence="1" type="ORF">DSLASN_25480</name>
</gene>
<dbReference type="InterPro" id="IPR021352">
    <property type="entry name" value="DUF2971"/>
</dbReference>
<dbReference type="Proteomes" id="UP001320148">
    <property type="component" value="Chromosome"/>
</dbReference>
<dbReference type="EMBL" id="AP024488">
    <property type="protein sequence ID" value="BCS96916.1"/>
    <property type="molecule type" value="Genomic_DNA"/>
</dbReference>
<evidence type="ECO:0000313" key="2">
    <source>
        <dbReference type="Proteomes" id="UP001320148"/>
    </source>
</evidence>